<dbReference type="SUPFAM" id="SSF46785">
    <property type="entry name" value="Winged helix' DNA-binding domain"/>
    <property type="match status" value="1"/>
</dbReference>
<dbReference type="PROSITE" id="PS50931">
    <property type="entry name" value="HTH_LYSR"/>
    <property type="match status" value="1"/>
</dbReference>
<dbReference type="InterPro" id="IPR005119">
    <property type="entry name" value="LysR_subst-bd"/>
</dbReference>
<dbReference type="RefSeq" id="WP_063947945.1">
    <property type="nucleotide sequence ID" value="NZ_LXPS01000006.1"/>
</dbReference>
<dbReference type="PRINTS" id="PR00039">
    <property type="entry name" value="HTHLYSR"/>
</dbReference>
<evidence type="ECO:0000256" key="2">
    <source>
        <dbReference type="ARBA" id="ARBA00023015"/>
    </source>
</evidence>
<keyword evidence="2" id="KW-0805">Transcription regulation</keyword>
<comment type="function">
    <text evidence="5">Transcriptional regulator of the ttuABCDE tartrate utilization operon.</text>
</comment>
<protein>
    <recommendedName>
        <fullName evidence="6">HTH-type transcriptional regulator TtuA</fullName>
    </recommendedName>
    <alternativeName>
        <fullName evidence="7">Tartrate utilization transcriptional regulator</fullName>
    </alternativeName>
</protein>
<dbReference type="InterPro" id="IPR058163">
    <property type="entry name" value="LysR-type_TF_proteobact-type"/>
</dbReference>
<dbReference type="Gene3D" id="1.10.10.10">
    <property type="entry name" value="Winged helix-like DNA-binding domain superfamily/Winged helix DNA-binding domain"/>
    <property type="match status" value="1"/>
</dbReference>
<evidence type="ECO:0000313" key="10">
    <source>
        <dbReference type="Proteomes" id="UP000077098"/>
    </source>
</evidence>
<dbReference type="Gene3D" id="3.40.190.290">
    <property type="match status" value="1"/>
</dbReference>
<evidence type="ECO:0000256" key="5">
    <source>
        <dbReference type="ARBA" id="ARBA00054626"/>
    </source>
</evidence>
<accession>A0A176XGQ5</accession>
<proteinExistence type="inferred from homology"/>
<dbReference type="PANTHER" id="PTHR30537:SF1">
    <property type="entry name" value="HTH-TYPE TRANSCRIPTIONAL REGULATOR PGRR"/>
    <property type="match status" value="1"/>
</dbReference>
<dbReference type="SUPFAM" id="SSF53850">
    <property type="entry name" value="Periplasmic binding protein-like II"/>
    <property type="match status" value="1"/>
</dbReference>
<gene>
    <name evidence="9" type="ORF">A7J57_22495</name>
</gene>
<reference evidence="9 10" key="1">
    <citation type="submission" date="2016-05" db="EMBL/GenBank/DDBJ databases">
        <authorList>
            <person name="Lavstsen T."/>
            <person name="Jespersen J.S."/>
        </authorList>
    </citation>
    <scope>NUCLEOTIDE SEQUENCE [LARGE SCALE GENOMIC DNA]</scope>
    <source>
        <strain evidence="9 10">KCJ1736</strain>
    </source>
</reference>
<evidence type="ECO:0000256" key="1">
    <source>
        <dbReference type="ARBA" id="ARBA00009437"/>
    </source>
</evidence>
<dbReference type="Pfam" id="PF03466">
    <property type="entry name" value="LysR_substrate"/>
    <property type="match status" value="1"/>
</dbReference>
<dbReference type="Proteomes" id="UP000077098">
    <property type="component" value="Unassembled WGS sequence"/>
</dbReference>
<evidence type="ECO:0000313" key="9">
    <source>
        <dbReference type="EMBL" id="OAE48447.1"/>
    </source>
</evidence>
<dbReference type="EMBL" id="LXPS01000006">
    <property type="protein sequence ID" value="OAE48447.1"/>
    <property type="molecule type" value="Genomic_DNA"/>
</dbReference>
<feature type="domain" description="HTH lysR-type" evidence="8">
    <location>
        <begin position="4"/>
        <end position="61"/>
    </location>
</feature>
<evidence type="ECO:0000256" key="6">
    <source>
        <dbReference type="ARBA" id="ARBA00067332"/>
    </source>
</evidence>
<organism evidence="9 10">
    <name type="scientific">Agrobacterium tumefaciens</name>
    <dbReference type="NCBI Taxonomy" id="358"/>
    <lineage>
        <taxon>Bacteria</taxon>
        <taxon>Pseudomonadati</taxon>
        <taxon>Pseudomonadota</taxon>
        <taxon>Alphaproteobacteria</taxon>
        <taxon>Hyphomicrobiales</taxon>
        <taxon>Rhizobiaceae</taxon>
        <taxon>Rhizobium/Agrobacterium group</taxon>
        <taxon>Agrobacterium</taxon>
        <taxon>Agrobacterium tumefaciens complex</taxon>
    </lineage>
</organism>
<keyword evidence="4" id="KW-0804">Transcription</keyword>
<evidence type="ECO:0000256" key="4">
    <source>
        <dbReference type="ARBA" id="ARBA00023163"/>
    </source>
</evidence>
<dbReference type="InterPro" id="IPR036388">
    <property type="entry name" value="WH-like_DNA-bd_sf"/>
</dbReference>
<dbReference type="GO" id="GO:0043565">
    <property type="term" value="F:sequence-specific DNA binding"/>
    <property type="evidence" value="ECO:0007669"/>
    <property type="project" value="TreeGrafter"/>
</dbReference>
<comment type="similarity">
    <text evidence="1">Belongs to the LysR transcriptional regulatory family.</text>
</comment>
<dbReference type="PANTHER" id="PTHR30537">
    <property type="entry name" value="HTH-TYPE TRANSCRIPTIONAL REGULATOR"/>
    <property type="match status" value="1"/>
</dbReference>
<comment type="caution">
    <text evidence="9">The sequence shown here is derived from an EMBL/GenBank/DDBJ whole genome shotgun (WGS) entry which is preliminary data.</text>
</comment>
<evidence type="ECO:0000256" key="3">
    <source>
        <dbReference type="ARBA" id="ARBA00023125"/>
    </source>
</evidence>
<dbReference type="InterPro" id="IPR000847">
    <property type="entry name" value="LysR_HTH_N"/>
</dbReference>
<evidence type="ECO:0000259" key="8">
    <source>
        <dbReference type="PROSITE" id="PS50931"/>
    </source>
</evidence>
<dbReference type="Pfam" id="PF00126">
    <property type="entry name" value="HTH_1"/>
    <property type="match status" value="1"/>
</dbReference>
<dbReference type="FunFam" id="1.10.10.10:FF:000001">
    <property type="entry name" value="LysR family transcriptional regulator"/>
    <property type="match status" value="1"/>
</dbReference>
<dbReference type="GO" id="GO:0006351">
    <property type="term" value="P:DNA-templated transcription"/>
    <property type="evidence" value="ECO:0007669"/>
    <property type="project" value="TreeGrafter"/>
</dbReference>
<dbReference type="InterPro" id="IPR036390">
    <property type="entry name" value="WH_DNA-bd_sf"/>
</dbReference>
<keyword evidence="3" id="KW-0238">DNA-binding</keyword>
<evidence type="ECO:0000256" key="7">
    <source>
        <dbReference type="ARBA" id="ARBA00083243"/>
    </source>
</evidence>
<dbReference type="GO" id="GO:0003700">
    <property type="term" value="F:DNA-binding transcription factor activity"/>
    <property type="evidence" value="ECO:0007669"/>
    <property type="project" value="InterPro"/>
</dbReference>
<sequence>MDRMILRDLAVFEVVARCRSFTRAASELGIKQSTLSYTINQLEQKLGFPLLARTTRSVAPTDSGRRLLDILGPLMRDLDDELRALQEEAAAVTGAIRLTMIPVAFESVVRPVLAAFCQRYPHVVVEISTNEGLDDVVAGGFDGGIRFGTLVDKDMVALPITAATPVVIAGAASYFNENPAPASPDDLINHRTISYRYVTSSRLFHWPLAKGHRKFDYKISPSLIFDDGAAIRAAVIDGLGVGFMLRSQVASDLEAGKLVAVLSEWVADLPGFSLYYTSRRRTSPAFRAFIDHMKEAGRHRMRAGFHQKAGS</sequence>
<name>A0A176XGQ5_AGRTU</name>
<dbReference type="AlphaFoldDB" id="A0A176XGQ5"/>